<dbReference type="GO" id="GO:0016788">
    <property type="term" value="F:hydrolase activity, acting on ester bonds"/>
    <property type="evidence" value="ECO:0007669"/>
    <property type="project" value="InterPro"/>
</dbReference>
<dbReference type="PIRSF" id="PIRSF039012">
    <property type="entry name" value="ASP"/>
    <property type="match status" value="1"/>
</dbReference>
<evidence type="ECO:0000313" key="6">
    <source>
        <dbReference type="EMBL" id="MSU90787.1"/>
    </source>
</evidence>
<dbReference type="Gene3D" id="3.40.630.10">
    <property type="entry name" value="Zn peptidases"/>
    <property type="match status" value="1"/>
</dbReference>
<dbReference type="RefSeq" id="WP_154447276.1">
    <property type="nucleotide sequence ID" value="NZ_WIND01000012.1"/>
</dbReference>
<evidence type="ECO:0000313" key="7">
    <source>
        <dbReference type="Proteomes" id="UP000474957"/>
    </source>
</evidence>
<dbReference type="Pfam" id="PF24827">
    <property type="entry name" value="AstE_AspA_cat"/>
    <property type="match status" value="1"/>
</dbReference>
<comment type="caution">
    <text evidence="6">The sequence shown here is derived from an EMBL/GenBank/DDBJ whole genome shotgun (WGS) entry which is preliminary data.</text>
</comment>
<protein>
    <submittedName>
        <fullName evidence="6">Succinylglutamate desuccinylase</fullName>
    </submittedName>
</protein>
<sequence>MARRPEFGIGGHTVAAGERRTIELPVSVLSDHTPVTMSVHVVHGRRAGPTLFVSASVHGDEVIGVEIVRRLLRTRDLKSVRGTLLVVPIVNTYGFLNHSRYLPDRRDLNRCFPGSDSGSLAARLADVFTTEIVARSDVGIDLHSAAVHRTNLPQIRISPDNPKMLDLARAFGAPVILTSPVRDGSLRGSAAELGVDVLLYEAGEGLRFDELAVRVGVSGILRTMRHLEMLPAKRGAAARARSLRCDRSRWVRAPVGGLLRAFRREGDIVAAGTVLGAVSDPFGEKDLPIKAVMDGIIIGRAMMPIVNEGDAVFHIAAVRASDDAEATVDDLAAQMRADPLFDEDEII</sequence>
<evidence type="ECO:0000256" key="3">
    <source>
        <dbReference type="ARBA" id="ARBA00022801"/>
    </source>
</evidence>
<comment type="cofactor">
    <cofactor evidence="1">
        <name>Zn(2+)</name>
        <dbReference type="ChEBI" id="CHEBI:29105"/>
    </cofactor>
</comment>
<dbReference type="InterPro" id="IPR055438">
    <property type="entry name" value="AstE_AspA_cat"/>
</dbReference>
<dbReference type="AlphaFoldDB" id="A0A6L5Z2N3"/>
<dbReference type="GO" id="GO:0016811">
    <property type="term" value="F:hydrolase activity, acting on carbon-nitrogen (but not peptide) bonds, in linear amides"/>
    <property type="evidence" value="ECO:0007669"/>
    <property type="project" value="InterPro"/>
</dbReference>
<dbReference type="InterPro" id="IPR053138">
    <property type="entry name" value="N-alpha-Ac-DABA_deacetylase"/>
</dbReference>
<dbReference type="GO" id="GO:0046872">
    <property type="term" value="F:metal ion binding"/>
    <property type="evidence" value="ECO:0007669"/>
    <property type="project" value="UniProtKB-KW"/>
</dbReference>
<evidence type="ECO:0000259" key="5">
    <source>
        <dbReference type="Pfam" id="PF24827"/>
    </source>
</evidence>
<accession>A0A6L5Z2N3</accession>
<proteinExistence type="predicted"/>
<evidence type="ECO:0000256" key="4">
    <source>
        <dbReference type="ARBA" id="ARBA00022833"/>
    </source>
</evidence>
<reference evidence="6 7" key="1">
    <citation type="submission" date="2019-10" db="EMBL/GenBank/DDBJ databases">
        <title>Cognatihalovulum marinum gen. nov. sp. nov., a new member of the family Rhodobacteraceae isolated from deep seawater of the Northwest Indian Ocean.</title>
        <authorList>
            <person name="Ruan C."/>
            <person name="Wang J."/>
            <person name="Zheng X."/>
            <person name="Song L."/>
            <person name="Zhu Y."/>
            <person name="Huang Y."/>
            <person name="Lu Z."/>
            <person name="Du W."/>
            <person name="Huang L."/>
            <person name="Dai X."/>
        </authorList>
    </citation>
    <scope>NUCLEOTIDE SEQUENCE [LARGE SCALE GENOMIC DNA]</scope>
    <source>
        <strain evidence="6 7">2CG4</strain>
    </source>
</reference>
<name>A0A6L5Z2N3_9RHOB</name>
<organism evidence="6 7">
    <name type="scientific">Halovulum marinum</name>
    <dbReference type="NCBI Taxonomy" id="2662447"/>
    <lineage>
        <taxon>Bacteria</taxon>
        <taxon>Pseudomonadati</taxon>
        <taxon>Pseudomonadota</taxon>
        <taxon>Alphaproteobacteria</taxon>
        <taxon>Rhodobacterales</taxon>
        <taxon>Paracoccaceae</taxon>
        <taxon>Halovulum</taxon>
    </lineage>
</organism>
<dbReference type="PANTHER" id="PTHR37326:SF2">
    <property type="entry name" value="SUCCINYLGLUTAMATE DESUCCINYLASE_ASPARTOACYLASE FAMILY PROTEIN"/>
    <property type="match status" value="1"/>
</dbReference>
<evidence type="ECO:0000256" key="2">
    <source>
        <dbReference type="ARBA" id="ARBA00022723"/>
    </source>
</evidence>
<keyword evidence="2" id="KW-0479">Metal-binding</keyword>
<keyword evidence="3" id="KW-0378">Hydrolase</keyword>
<dbReference type="SUPFAM" id="SSF53187">
    <property type="entry name" value="Zn-dependent exopeptidases"/>
    <property type="match status" value="1"/>
</dbReference>
<feature type="domain" description="Succinylglutamate desuccinylase/Aspartoacylase catalytic" evidence="5">
    <location>
        <begin position="47"/>
        <end position="227"/>
    </location>
</feature>
<keyword evidence="4" id="KW-0862">Zinc</keyword>
<dbReference type="Proteomes" id="UP000474957">
    <property type="component" value="Unassembled WGS sequence"/>
</dbReference>
<gene>
    <name evidence="6" type="ORF">GE300_14380</name>
</gene>
<keyword evidence="7" id="KW-1185">Reference proteome</keyword>
<dbReference type="CDD" id="cd06251">
    <property type="entry name" value="M14_ASTE_ASPA-like"/>
    <property type="match status" value="1"/>
</dbReference>
<dbReference type="InterPro" id="IPR043795">
    <property type="entry name" value="N-alpha-Ac-DABA-like"/>
</dbReference>
<dbReference type="PANTHER" id="PTHR37326">
    <property type="entry name" value="BLL3975 PROTEIN"/>
    <property type="match status" value="1"/>
</dbReference>
<evidence type="ECO:0000256" key="1">
    <source>
        <dbReference type="ARBA" id="ARBA00001947"/>
    </source>
</evidence>
<dbReference type="EMBL" id="WIND01000012">
    <property type="protein sequence ID" value="MSU90787.1"/>
    <property type="molecule type" value="Genomic_DNA"/>
</dbReference>